<organism evidence="4 5">
    <name type="scientific">Dietzia psychralcaliphila</name>
    <dbReference type="NCBI Taxonomy" id="139021"/>
    <lineage>
        <taxon>Bacteria</taxon>
        <taxon>Bacillati</taxon>
        <taxon>Actinomycetota</taxon>
        <taxon>Actinomycetes</taxon>
        <taxon>Mycobacteriales</taxon>
        <taxon>Dietziaceae</taxon>
        <taxon>Dietzia</taxon>
    </lineage>
</organism>
<dbReference type="SUPFAM" id="SSF46955">
    <property type="entry name" value="Putative DNA-binding domain"/>
    <property type="match status" value="1"/>
</dbReference>
<name>A0AAD0NPM2_9ACTN</name>
<dbReference type="KEGG" id="dpc:A6048_05860"/>
<keyword evidence="1" id="KW-0238">DNA-binding</keyword>
<feature type="coiled-coil region" evidence="2">
    <location>
        <begin position="98"/>
        <end position="125"/>
    </location>
</feature>
<dbReference type="PROSITE" id="PS00552">
    <property type="entry name" value="HTH_MERR_1"/>
    <property type="match status" value="1"/>
</dbReference>
<keyword evidence="2" id="KW-0175">Coiled coil</keyword>
<evidence type="ECO:0000256" key="1">
    <source>
        <dbReference type="ARBA" id="ARBA00023125"/>
    </source>
</evidence>
<dbReference type="PRINTS" id="PR00040">
    <property type="entry name" value="HTHMERR"/>
</dbReference>
<dbReference type="Proteomes" id="UP000244903">
    <property type="component" value="Chromosome"/>
</dbReference>
<gene>
    <name evidence="4" type="ORF">A6048_05860</name>
</gene>
<proteinExistence type="predicted"/>
<dbReference type="RefSeq" id="WP_107748216.1">
    <property type="nucleotide sequence ID" value="NZ_CP015453.1"/>
</dbReference>
<keyword evidence="5" id="KW-1185">Reference proteome</keyword>
<dbReference type="InterPro" id="IPR000551">
    <property type="entry name" value="MerR-type_HTH_dom"/>
</dbReference>
<dbReference type="GO" id="GO:0003677">
    <property type="term" value="F:DNA binding"/>
    <property type="evidence" value="ECO:0007669"/>
    <property type="project" value="UniProtKB-KW"/>
</dbReference>
<evidence type="ECO:0000256" key="2">
    <source>
        <dbReference type="SAM" id="Coils"/>
    </source>
</evidence>
<dbReference type="Gene3D" id="1.10.1660.10">
    <property type="match status" value="1"/>
</dbReference>
<feature type="domain" description="HTH merR-type" evidence="3">
    <location>
        <begin position="19"/>
        <end position="87"/>
    </location>
</feature>
<dbReference type="InterPro" id="IPR009061">
    <property type="entry name" value="DNA-bd_dom_put_sf"/>
</dbReference>
<evidence type="ECO:0000313" key="5">
    <source>
        <dbReference type="Proteomes" id="UP000244903"/>
    </source>
</evidence>
<dbReference type="PANTHER" id="PTHR30204:SF0">
    <property type="entry name" value="REDOX-SENSITIVE TRANSCRIPTIONAL ACTIVATOR SOXR"/>
    <property type="match status" value="1"/>
</dbReference>
<protein>
    <submittedName>
        <fullName evidence="4">Transcriptional regulator</fullName>
    </submittedName>
</protein>
<evidence type="ECO:0000313" key="4">
    <source>
        <dbReference type="EMBL" id="AWH95084.1"/>
    </source>
</evidence>
<dbReference type="InterPro" id="IPR047057">
    <property type="entry name" value="MerR_fam"/>
</dbReference>
<dbReference type="GO" id="GO:0003700">
    <property type="term" value="F:DNA-binding transcription factor activity"/>
    <property type="evidence" value="ECO:0007669"/>
    <property type="project" value="InterPro"/>
</dbReference>
<accession>A0AAD0NPM2</accession>
<dbReference type="EMBL" id="CP015453">
    <property type="protein sequence ID" value="AWH95084.1"/>
    <property type="molecule type" value="Genomic_DNA"/>
</dbReference>
<dbReference type="PROSITE" id="PS50937">
    <property type="entry name" value="HTH_MERR_2"/>
    <property type="match status" value="1"/>
</dbReference>
<evidence type="ECO:0000259" key="3">
    <source>
        <dbReference type="PROSITE" id="PS50937"/>
    </source>
</evidence>
<dbReference type="SMART" id="SM00422">
    <property type="entry name" value="HTH_MERR"/>
    <property type="match status" value="1"/>
</dbReference>
<sequence>MTFTASQPTAGSEASATGLITVGDVAARSGVAPSAVRFYDNHGVINAVRTASNQRRFDESAACRIQIAKLAQRVGLTVREIAELLGPLPATPEPEDWNRVADMLISQAEQRVADLRAQLDALGSDAKLCEIGARVEH</sequence>
<dbReference type="Pfam" id="PF13411">
    <property type="entry name" value="MerR_1"/>
    <property type="match status" value="1"/>
</dbReference>
<dbReference type="AlphaFoldDB" id="A0AAD0NPM2"/>
<dbReference type="PANTHER" id="PTHR30204">
    <property type="entry name" value="REDOX-CYCLING DRUG-SENSING TRANSCRIPTIONAL ACTIVATOR SOXR"/>
    <property type="match status" value="1"/>
</dbReference>
<reference evidence="4 5" key="1">
    <citation type="submission" date="2016-04" db="EMBL/GenBank/DDBJ databases">
        <title>Complete genome sequence of the haloalkaliphilic hydrocarbon-degrading bacterium Dietzia psychralcaliphila ILA-1T, isolated from a drain of a fish product-processing plant.</title>
        <authorList>
            <person name="Zhao J."/>
            <person name="Hu B."/>
            <person name="Geng S."/>
            <person name="Nie Y."/>
            <person name="Tang Y."/>
        </authorList>
    </citation>
    <scope>NUCLEOTIDE SEQUENCE [LARGE SCALE GENOMIC DNA]</scope>
    <source>
        <strain evidence="4 5">ILA-1</strain>
    </source>
</reference>